<dbReference type="GO" id="GO:0008237">
    <property type="term" value="F:metallopeptidase activity"/>
    <property type="evidence" value="ECO:0007669"/>
    <property type="project" value="UniProtKB-KW"/>
</dbReference>
<dbReference type="InterPro" id="IPR001915">
    <property type="entry name" value="Peptidase_M48"/>
</dbReference>
<dbReference type="PROSITE" id="PS51257">
    <property type="entry name" value="PROKAR_LIPOPROTEIN"/>
    <property type="match status" value="1"/>
</dbReference>
<organism evidence="9 10">
    <name type="scientific">Bdellovibrio reynosensis</name>
    <dbReference type="NCBI Taxonomy" id="2835041"/>
    <lineage>
        <taxon>Bacteria</taxon>
        <taxon>Pseudomonadati</taxon>
        <taxon>Bdellovibrionota</taxon>
        <taxon>Bdellovibrionia</taxon>
        <taxon>Bdellovibrionales</taxon>
        <taxon>Pseudobdellovibrionaceae</taxon>
        <taxon>Bdellovibrio</taxon>
    </lineage>
</organism>
<reference evidence="9" key="1">
    <citation type="submission" date="2022-03" db="EMBL/GenBank/DDBJ databases">
        <title>Genome Identification and Characterization of new species Bdellovibrio reynosense LBG001 sp. nov. from a Mexico soil sample.</title>
        <authorList>
            <person name="Camilli A."/>
            <person name="Ajao Y."/>
            <person name="Guo X."/>
        </authorList>
    </citation>
    <scope>NUCLEOTIDE SEQUENCE</scope>
    <source>
        <strain evidence="9">LBG001</strain>
    </source>
</reference>
<keyword evidence="2" id="KW-0479">Metal-binding</keyword>
<gene>
    <name evidence="9" type="ORF">MNR06_00105</name>
</gene>
<keyword evidence="7" id="KW-0732">Signal</keyword>
<evidence type="ECO:0000256" key="1">
    <source>
        <dbReference type="ARBA" id="ARBA00022670"/>
    </source>
</evidence>
<protein>
    <submittedName>
        <fullName evidence="9">M48 family metalloprotease</fullName>
        <ecNumber evidence="9">3.4.24.-</ecNumber>
    </submittedName>
</protein>
<keyword evidence="10" id="KW-1185">Reference proteome</keyword>
<name>A0ABY4C8U3_9BACT</name>
<dbReference type="Proteomes" id="UP000830116">
    <property type="component" value="Chromosome"/>
</dbReference>
<comment type="similarity">
    <text evidence="6">Belongs to the peptidase M48 family.</text>
</comment>
<evidence type="ECO:0000256" key="6">
    <source>
        <dbReference type="RuleBase" id="RU003983"/>
    </source>
</evidence>
<feature type="chain" id="PRO_5045464553" evidence="7">
    <location>
        <begin position="25"/>
        <end position="232"/>
    </location>
</feature>
<sequence length="232" mass="25570">MSLIRTLLLFSFSLVLLGCNCAFASSSSDDQKIREVLAIFETQFSDVQFIYSADSEEVNAQAIQFFGDKAVMVMAGLNHIEGITTDDLALVLCHELGHHFAGAPYLPSMSGERWASAEGMADFWAMKQCFPKIFKFLPQVSRPASASTTRFCSLQSSRLNETFCIRSTEASLFIAQLSAKTSKNHSAPSIEKLGAPKVTETLTDYPTPQCRLDTFISGMVGRNLPPPCWYVP</sequence>
<evidence type="ECO:0000256" key="5">
    <source>
        <dbReference type="ARBA" id="ARBA00023049"/>
    </source>
</evidence>
<feature type="signal peptide" evidence="7">
    <location>
        <begin position="1"/>
        <end position="24"/>
    </location>
</feature>
<evidence type="ECO:0000256" key="7">
    <source>
        <dbReference type="SAM" id="SignalP"/>
    </source>
</evidence>
<evidence type="ECO:0000256" key="4">
    <source>
        <dbReference type="ARBA" id="ARBA00022833"/>
    </source>
</evidence>
<evidence type="ECO:0000313" key="9">
    <source>
        <dbReference type="EMBL" id="UOF01355.1"/>
    </source>
</evidence>
<feature type="domain" description="Peptidase M48" evidence="8">
    <location>
        <begin position="32"/>
        <end position="103"/>
    </location>
</feature>
<dbReference type="RefSeq" id="WP_243537792.1">
    <property type="nucleotide sequence ID" value="NZ_CP093442.1"/>
</dbReference>
<keyword evidence="1 6" id="KW-0645">Protease</keyword>
<keyword evidence="3 6" id="KW-0378">Hydrolase</keyword>
<dbReference type="Pfam" id="PF01435">
    <property type="entry name" value="Peptidase_M48"/>
    <property type="match status" value="1"/>
</dbReference>
<accession>A0ABY4C8U3</accession>
<dbReference type="EC" id="3.4.24.-" evidence="9"/>
<keyword evidence="5 6" id="KW-0482">Metalloprotease</keyword>
<evidence type="ECO:0000256" key="2">
    <source>
        <dbReference type="ARBA" id="ARBA00022723"/>
    </source>
</evidence>
<evidence type="ECO:0000259" key="8">
    <source>
        <dbReference type="Pfam" id="PF01435"/>
    </source>
</evidence>
<keyword evidence="4 6" id="KW-0862">Zinc</keyword>
<evidence type="ECO:0000256" key="3">
    <source>
        <dbReference type="ARBA" id="ARBA00022801"/>
    </source>
</evidence>
<proteinExistence type="inferred from homology"/>
<comment type="cofactor">
    <cofactor evidence="6">
        <name>Zn(2+)</name>
        <dbReference type="ChEBI" id="CHEBI:29105"/>
    </cofactor>
    <text evidence="6">Binds 1 zinc ion per subunit.</text>
</comment>
<evidence type="ECO:0000313" key="10">
    <source>
        <dbReference type="Proteomes" id="UP000830116"/>
    </source>
</evidence>
<dbReference type="EMBL" id="CP093442">
    <property type="protein sequence ID" value="UOF01355.1"/>
    <property type="molecule type" value="Genomic_DNA"/>
</dbReference>
<dbReference type="Gene3D" id="3.30.2010.10">
    <property type="entry name" value="Metalloproteases ('zincins'), catalytic domain"/>
    <property type="match status" value="1"/>
</dbReference>